<dbReference type="SMART" id="SM00671">
    <property type="entry name" value="SEL1"/>
    <property type="match status" value="8"/>
</dbReference>
<comment type="caution">
    <text evidence="5">The sequence shown here is derived from an EMBL/GenBank/DDBJ whole genome shotgun (WGS) entry which is preliminary data.</text>
</comment>
<feature type="compositionally biased region" description="Basic and acidic residues" evidence="2">
    <location>
        <begin position="623"/>
        <end position="632"/>
    </location>
</feature>
<evidence type="ECO:0000313" key="5">
    <source>
        <dbReference type="EMBL" id="CAJ1409194.1"/>
    </source>
</evidence>
<proteinExistence type="inferred from homology"/>
<dbReference type="PROSITE" id="PS50280">
    <property type="entry name" value="SET"/>
    <property type="match status" value="1"/>
</dbReference>
<dbReference type="InterPro" id="IPR046341">
    <property type="entry name" value="SET_dom_sf"/>
</dbReference>
<name>A0AA36JQA9_9DINO</name>
<evidence type="ECO:0000259" key="4">
    <source>
        <dbReference type="PROSITE" id="PS50280"/>
    </source>
</evidence>
<feature type="signal peptide" evidence="3">
    <location>
        <begin position="1"/>
        <end position="16"/>
    </location>
</feature>
<dbReference type="InterPro" id="IPR050767">
    <property type="entry name" value="Sel1_AlgK"/>
</dbReference>
<dbReference type="Gene3D" id="1.25.40.10">
    <property type="entry name" value="Tetratricopeptide repeat domain"/>
    <property type="match status" value="3"/>
</dbReference>
<feature type="domain" description="SET" evidence="4">
    <location>
        <begin position="16"/>
        <end position="121"/>
    </location>
</feature>
<dbReference type="SUPFAM" id="SSF82199">
    <property type="entry name" value="SET domain"/>
    <property type="match status" value="1"/>
</dbReference>
<feature type="region of interest" description="Disordered" evidence="2">
    <location>
        <begin position="623"/>
        <end position="645"/>
    </location>
</feature>
<keyword evidence="3" id="KW-0732">Signal</keyword>
<dbReference type="InterPro" id="IPR001214">
    <property type="entry name" value="SET_dom"/>
</dbReference>
<dbReference type="Pfam" id="PF00856">
    <property type="entry name" value="SET"/>
    <property type="match status" value="1"/>
</dbReference>
<gene>
    <name evidence="5" type="ORF">EVOR1521_LOCUS30363</name>
</gene>
<evidence type="ECO:0000256" key="2">
    <source>
        <dbReference type="SAM" id="MobiDB-lite"/>
    </source>
</evidence>
<feature type="chain" id="PRO_5041464701" description="SET domain-containing protein" evidence="3">
    <location>
        <begin position="17"/>
        <end position="645"/>
    </location>
</feature>
<dbReference type="SUPFAM" id="SSF81901">
    <property type="entry name" value="HCP-like"/>
    <property type="match status" value="2"/>
</dbReference>
<dbReference type="Pfam" id="PF08238">
    <property type="entry name" value="Sel1"/>
    <property type="match status" value="8"/>
</dbReference>
<keyword evidence="6" id="KW-1185">Reference proteome</keyword>
<dbReference type="InterPro" id="IPR011990">
    <property type="entry name" value="TPR-like_helical_dom_sf"/>
</dbReference>
<comment type="similarity">
    <text evidence="1">Belongs to the sel-1 family.</text>
</comment>
<dbReference type="InterPro" id="IPR006597">
    <property type="entry name" value="Sel1-like"/>
</dbReference>
<dbReference type="AlphaFoldDB" id="A0AA36JQA9"/>
<dbReference type="PANTHER" id="PTHR11102:SF160">
    <property type="entry name" value="ERAD-ASSOCIATED E3 UBIQUITIN-PROTEIN LIGASE COMPONENT HRD3"/>
    <property type="match status" value="1"/>
</dbReference>
<organism evidence="5 6">
    <name type="scientific">Effrenium voratum</name>
    <dbReference type="NCBI Taxonomy" id="2562239"/>
    <lineage>
        <taxon>Eukaryota</taxon>
        <taxon>Sar</taxon>
        <taxon>Alveolata</taxon>
        <taxon>Dinophyceae</taxon>
        <taxon>Suessiales</taxon>
        <taxon>Symbiodiniaceae</taxon>
        <taxon>Effrenium</taxon>
    </lineage>
</organism>
<accession>A0AA36JQA9</accession>
<evidence type="ECO:0000256" key="3">
    <source>
        <dbReference type="SAM" id="SignalP"/>
    </source>
</evidence>
<sequence length="645" mass="68576">MVWRFALFTALASCQCTLRLAPSTLPNAGRGVFAGRAAPAGAVLARAVVLPSRRAELSQLSAYVFAGVGEAPSQLLLGAVSLVNHGAPEQVNCELRIHQGFGELRSRRDLAAGEELFISYGASEWFTDRGLALEDAESPRPEDAGVCLSHLAGSPGSMSLTAGFRIAAKEQITTPAFLIAADVADAALLPFALPVGEALLLPSWPGRLEQAEGEANVHLEIRLDGGPLTGQVEAQSLIDSPTMRLDVVMTATREIEEGEKLVAQRCDEGCLFPAAWARNISAARLRAAEGGEAWAQFQLAQRWRQGVPDASAANTSQALAWYRRAAEQRHAPAMLQLGALLHDGSSHADPDPAAAVAWYRRAAELGSATGQFLLGLAYSNGDGVVRNISEASIWLSRAAAQGSSNFAKASKAMYNLAIAYREGLGIAQDAEQSFQWCKKAAQGDHPKAMFNLAVAYGRGDGTPADAAEAARWYREAASRGHVMAQYNLGYAYFVGAGVPQNESASAEWFVRAAEGGSSNGQFMMGVLCSQGRGLSQDLTGAAAWFAKAAEQGHSQAQFNLAAALESGAGIRRNLSAADHWYEQAEGFGGHHWARGRRPRSEEKLVAATAPLLPCGAMTAAMRDAERRSRSAERNPPQAGIAWRVR</sequence>
<dbReference type="PANTHER" id="PTHR11102">
    <property type="entry name" value="SEL-1-LIKE PROTEIN"/>
    <property type="match status" value="1"/>
</dbReference>
<dbReference type="Proteomes" id="UP001178507">
    <property type="component" value="Unassembled WGS sequence"/>
</dbReference>
<dbReference type="EMBL" id="CAUJNA010003757">
    <property type="protein sequence ID" value="CAJ1409194.1"/>
    <property type="molecule type" value="Genomic_DNA"/>
</dbReference>
<dbReference type="Gene3D" id="2.170.270.10">
    <property type="entry name" value="SET domain"/>
    <property type="match status" value="1"/>
</dbReference>
<reference evidence="5" key="1">
    <citation type="submission" date="2023-08" db="EMBL/GenBank/DDBJ databases">
        <authorList>
            <person name="Chen Y."/>
            <person name="Shah S."/>
            <person name="Dougan E. K."/>
            <person name="Thang M."/>
            <person name="Chan C."/>
        </authorList>
    </citation>
    <scope>NUCLEOTIDE SEQUENCE</scope>
</reference>
<protein>
    <recommendedName>
        <fullName evidence="4">SET domain-containing protein</fullName>
    </recommendedName>
</protein>
<evidence type="ECO:0000256" key="1">
    <source>
        <dbReference type="ARBA" id="ARBA00038101"/>
    </source>
</evidence>
<evidence type="ECO:0000313" key="6">
    <source>
        <dbReference type="Proteomes" id="UP001178507"/>
    </source>
</evidence>